<organism evidence="3">
    <name type="scientific">Mesocestoides corti</name>
    <name type="common">Flatworm</name>
    <dbReference type="NCBI Taxonomy" id="53468"/>
    <lineage>
        <taxon>Eukaryota</taxon>
        <taxon>Metazoa</taxon>
        <taxon>Spiralia</taxon>
        <taxon>Lophotrochozoa</taxon>
        <taxon>Platyhelminthes</taxon>
        <taxon>Cestoda</taxon>
        <taxon>Eucestoda</taxon>
        <taxon>Cyclophyllidea</taxon>
        <taxon>Mesocestoididae</taxon>
        <taxon>Mesocestoides</taxon>
    </lineage>
</organism>
<evidence type="ECO:0000313" key="3">
    <source>
        <dbReference type="WBParaSite" id="MCOS_0000635201-mRNA-1"/>
    </source>
</evidence>
<dbReference type="WBParaSite" id="MCOS_0000635201-mRNA-1">
    <property type="protein sequence ID" value="MCOS_0000635201-mRNA-1"/>
    <property type="gene ID" value="MCOS_0000635201"/>
</dbReference>
<sequence>MQGKCAALNHVPAAGLRGGVQVTADWPPTPTAHSQDWQMPLVTSASVTAAAGPATQALGLVPVNYAAYDALFDVFHFATATIKQDCGVQGRSSSALLLK</sequence>
<evidence type="ECO:0000313" key="1">
    <source>
        <dbReference type="EMBL" id="VDD80350.1"/>
    </source>
</evidence>
<dbReference type="EMBL" id="UXSR01005254">
    <property type="protein sequence ID" value="VDD80350.1"/>
    <property type="molecule type" value="Genomic_DNA"/>
</dbReference>
<dbReference type="AlphaFoldDB" id="A0A0R3UGJ3"/>
<protein>
    <submittedName>
        <fullName evidence="1 3">Uncharacterized protein</fullName>
    </submittedName>
</protein>
<accession>A0A0R3UGJ3</accession>
<gene>
    <name evidence="1" type="ORF">MCOS_LOCUS6353</name>
</gene>
<proteinExistence type="predicted"/>
<evidence type="ECO:0000313" key="2">
    <source>
        <dbReference type="Proteomes" id="UP000267029"/>
    </source>
</evidence>
<keyword evidence="2" id="KW-1185">Reference proteome</keyword>
<reference evidence="1 2" key="2">
    <citation type="submission" date="2018-10" db="EMBL/GenBank/DDBJ databases">
        <authorList>
            <consortium name="Pathogen Informatics"/>
        </authorList>
    </citation>
    <scope>NUCLEOTIDE SEQUENCE [LARGE SCALE GENOMIC DNA]</scope>
</reference>
<reference evidence="3" key="1">
    <citation type="submission" date="2017-02" db="UniProtKB">
        <authorList>
            <consortium name="WormBaseParasite"/>
        </authorList>
    </citation>
    <scope>IDENTIFICATION</scope>
</reference>
<name>A0A0R3UGJ3_MESCO</name>
<dbReference type="Proteomes" id="UP000267029">
    <property type="component" value="Unassembled WGS sequence"/>
</dbReference>